<dbReference type="GO" id="GO:0006508">
    <property type="term" value="P:proteolysis"/>
    <property type="evidence" value="ECO:0007669"/>
    <property type="project" value="InterPro"/>
</dbReference>
<dbReference type="Proteomes" id="UP000807353">
    <property type="component" value="Unassembled WGS sequence"/>
</dbReference>
<feature type="region of interest" description="Disordered" evidence="2">
    <location>
        <begin position="397"/>
        <end position="432"/>
    </location>
</feature>
<feature type="compositionally biased region" description="Basic and acidic residues" evidence="2">
    <location>
        <begin position="423"/>
        <end position="432"/>
    </location>
</feature>
<dbReference type="GO" id="GO:0004197">
    <property type="term" value="F:cysteine-type endopeptidase activity"/>
    <property type="evidence" value="ECO:0007669"/>
    <property type="project" value="InterPro"/>
</dbReference>
<dbReference type="Pfam" id="PF00656">
    <property type="entry name" value="Peptidase_C14"/>
    <property type="match status" value="1"/>
</dbReference>
<feature type="region of interest" description="Disordered" evidence="2">
    <location>
        <begin position="1"/>
        <end position="26"/>
    </location>
</feature>
<dbReference type="PANTHER" id="PTHR48104:SF30">
    <property type="entry name" value="METACASPASE-1"/>
    <property type="match status" value="1"/>
</dbReference>
<evidence type="ECO:0000313" key="4">
    <source>
        <dbReference type="EMBL" id="KAF9460212.1"/>
    </source>
</evidence>
<dbReference type="PANTHER" id="PTHR48104">
    <property type="entry name" value="METACASPASE-4"/>
    <property type="match status" value="1"/>
</dbReference>
<dbReference type="Gene3D" id="3.40.50.12660">
    <property type="match status" value="1"/>
</dbReference>
<accession>A0A9P5Y0X1</accession>
<dbReference type="InterPro" id="IPR011600">
    <property type="entry name" value="Pept_C14_caspase"/>
</dbReference>
<name>A0A9P5Y0X1_9AGAR</name>
<protein>
    <submittedName>
        <fullName evidence="4">Caspase domain-containing protein</fullName>
    </submittedName>
</protein>
<evidence type="ECO:0000256" key="2">
    <source>
        <dbReference type="SAM" id="MobiDB-lite"/>
    </source>
</evidence>
<dbReference type="OrthoDB" id="3223806at2759"/>
<dbReference type="EMBL" id="MU150303">
    <property type="protein sequence ID" value="KAF9460212.1"/>
    <property type="molecule type" value="Genomic_DNA"/>
</dbReference>
<dbReference type="AlphaFoldDB" id="A0A9P5Y0X1"/>
<proteinExistence type="inferred from homology"/>
<reference evidence="4" key="1">
    <citation type="submission" date="2020-11" db="EMBL/GenBank/DDBJ databases">
        <authorList>
            <consortium name="DOE Joint Genome Institute"/>
            <person name="Ahrendt S."/>
            <person name="Riley R."/>
            <person name="Andreopoulos W."/>
            <person name="Labutti K."/>
            <person name="Pangilinan J."/>
            <person name="Ruiz-Duenas F.J."/>
            <person name="Barrasa J.M."/>
            <person name="Sanchez-Garcia M."/>
            <person name="Camarero S."/>
            <person name="Miyauchi S."/>
            <person name="Serrano A."/>
            <person name="Linde D."/>
            <person name="Babiker R."/>
            <person name="Drula E."/>
            <person name="Ayuso-Fernandez I."/>
            <person name="Pacheco R."/>
            <person name="Padilla G."/>
            <person name="Ferreira P."/>
            <person name="Barriuso J."/>
            <person name="Kellner H."/>
            <person name="Castanera R."/>
            <person name="Alfaro M."/>
            <person name="Ramirez L."/>
            <person name="Pisabarro A.G."/>
            <person name="Kuo A."/>
            <person name="Tritt A."/>
            <person name="Lipzen A."/>
            <person name="He G."/>
            <person name="Yan M."/>
            <person name="Ng V."/>
            <person name="Cullen D."/>
            <person name="Martin F."/>
            <person name="Rosso M.-N."/>
            <person name="Henrissat B."/>
            <person name="Hibbett D."/>
            <person name="Martinez A.T."/>
            <person name="Grigoriev I.V."/>
        </authorList>
    </citation>
    <scope>NUCLEOTIDE SEQUENCE</scope>
    <source>
        <strain evidence="4">CBS 247.69</strain>
    </source>
</reference>
<evidence type="ECO:0000256" key="1">
    <source>
        <dbReference type="ARBA" id="ARBA00009005"/>
    </source>
</evidence>
<evidence type="ECO:0000259" key="3">
    <source>
        <dbReference type="Pfam" id="PF00656"/>
    </source>
</evidence>
<sequence length="432" mass="49690">MKIVRHRPGRRPEYWSQDAPQPPPKKKALLVGIQYEEDADGDEEGANVLRGPHRDVAEMRELLIECYEYAPGDIVVLIDRDEPEQMQPTRANMLREIKKLVQDAGTGDHFFFHYAGHTVQIENKNNSEEDGMDECLIPSDGENYMITDNELRRHLVDSLPIGANLVAIFDSCHSASLLDLEHFRCNRVYVPWISKGKRRSDSQWNANVRRQALGVTRTLIRPRVSTHRTSVAVSSRHVYQTKRINVSSVRSRRTSIDQLLYTSSSDYKKLSIRTKSLSFKSDIEKWYDTPESPIQRCESPASMWPCTGWCPPTSPHEANVISLAACKDDQLSWEDLDGASMTQVLVNILKNDPNPRLVDMLMSVSHELHSFYLRLHGHAREYRKNLKELNRRRAARNLPPITIHTTPPEMHNFQDPQLSSLRPLDRNAKWDP</sequence>
<gene>
    <name evidence="4" type="ORF">BDZ94DRAFT_1311755</name>
</gene>
<dbReference type="GO" id="GO:0005737">
    <property type="term" value="C:cytoplasm"/>
    <property type="evidence" value="ECO:0007669"/>
    <property type="project" value="TreeGrafter"/>
</dbReference>
<evidence type="ECO:0000313" key="5">
    <source>
        <dbReference type="Proteomes" id="UP000807353"/>
    </source>
</evidence>
<comment type="similarity">
    <text evidence="1">Belongs to the peptidase C14B family.</text>
</comment>
<comment type="caution">
    <text evidence="4">The sequence shown here is derived from an EMBL/GenBank/DDBJ whole genome shotgun (WGS) entry which is preliminary data.</text>
</comment>
<dbReference type="InterPro" id="IPR050452">
    <property type="entry name" value="Metacaspase"/>
</dbReference>
<keyword evidence="5" id="KW-1185">Reference proteome</keyword>
<feature type="domain" description="Peptidase C14 caspase" evidence="3">
    <location>
        <begin position="25"/>
        <end position="369"/>
    </location>
</feature>
<organism evidence="4 5">
    <name type="scientific">Collybia nuda</name>
    <dbReference type="NCBI Taxonomy" id="64659"/>
    <lineage>
        <taxon>Eukaryota</taxon>
        <taxon>Fungi</taxon>
        <taxon>Dikarya</taxon>
        <taxon>Basidiomycota</taxon>
        <taxon>Agaricomycotina</taxon>
        <taxon>Agaricomycetes</taxon>
        <taxon>Agaricomycetidae</taxon>
        <taxon>Agaricales</taxon>
        <taxon>Tricholomatineae</taxon>
        <taxon>Clitocybaceae</taxon>
        <taxon>Collybia</taxon>
    </lineage>
</organism>